<dbReference type="PANTHER" id="PTHR13789">
    <property type="entry name" value="MONOOXYGENASE"/>
    <property type="match status" value="1"/>
</dbReference>
<dbReference type="SUPFAM" id="SSF54373">
    <property type="entry name" value="FAD-linked reductases, C-terminal domain"/>
    <property type="match status" value="1"/>
</dbReference>
<keyword evidence="4" id="KW-0560">Oxidoreductase</keyword>
<evidence type="ECO:0000256" key="1">
    <source>
        <dbReference type="ARBA" id="ARBA00007992"/>
    </source>
</evidence>
<dbReference type="GO" id="GO:0004497">
    <property type="term" value="F:monooxygenase activity"/>
    <property type="evidence" value="ECO:0007669"/>
    <property type="project" value="UniProtKB-KW"/>
</dbReference>
<dbReference type="SUPFAM" id="SSF51905">
    <property type="entry name" value="FAD/NAD(P)-binding domain"/>
    <property type="match status" value="1"/>
</dbReference>
<dbReference type="InterPro" id="IPR036188">
    <property type="entry name" value="FAD/NAD-bd_sf"/>
</dbReference>
<accession>A0A5M8PW75</accession>
<organism evidence="7 8">
    <name type="scientific">Lasallia pustulata</name>
    <dbReference type="NCBI Taxonomy" id="136370"/>
    <lineage>
        <taxon>Eukaryota</taxon>
        <taxon>Fungi</taxon>
        <taxon>Dikarya</taxon>
        <taxon>Ascomycota</taxon>
        <taxon>Pezizomycotina</taxon>
        <taxon>Lecanoromycetes</taxon>
        <taxon>OSLEUM clade</taxon>
        <taxon>Umbilicariomycetidae</taxon>
        <taxon>Umbilicariales</taxon>
        <taxon>Umbilicariaceae</taxon>
        <taxon>Lasallia</taxon>
    </lineage>
</organism>
<dbReference type="FunFam" id="3.50.50.60:FF:000115">
    <property type="entry name" value="Salicylate hydroxylase, putative"/>
    <property type="match status" value="1"/>
</dbReference>
<dbReference type="InterPro" id="IPR050493">
    <property type="entry name" value="FAD-dep_Monooxygenase_BioMet"/>
</dbReference>
<dbReference type="OrthoDB" id="16820at2759"/>
<reference evidence="7 8" key="1">
    <citation type="submission" date="2019-09" db="EMBL/GenBank/DDBJ databases">
        <title>The hologenome of the rock-dwelling lichen Lasallia pustulata.</title>
        <authorList>
            <person name="Greshake Tzovaras B."/>
            <person name="Segers F."/>
            <person name="Bicker A."/>
            <person name="Dal Grande F."/>
            <person name="Otte J."/>
            <person name="Hankeln T."/>
            <person name="Schmitt I."/>
            <person name="Ebersberger I."/>
        </authorList>
    </citation>
    <scope>NUCLEOTIDE SEQUENCE [LARGE SCALE GENOMIC DNA]</scope>
    <source>
        <strain evidence="7">A1-1</strain>
    </source>
</reference>
<evidence type="ECO:0000256" key="2">
    <source>
        <dbReference type="ARBA" id="ARBA00022630"/>
    </source>
</evidence>
<dbReference type="AlphaFoldDB" id="A0A5M8PW75"/>
<dbReference type="InterPro" id="IPR002938">
    <property type="entry name" value="FAD-bd"/>
</dbReference>
<proteinExistence type="inferred from homology"/>
<comment type="similarity">
    <text evidence="1">Belongs to the paxM FAD-dependent monooxygenase family.</text>
</comment>
<evidence type="ECO:0000313" key="8">
    <source>
        <dbReference type="Proteomes" id="UP000324767"/>
    </source>
</evidence>
<dbReference type="Proteomes" id="UP000324767">
    <property type="component" value="Unassembled WGS sequence"/>
</dbReference>
<evidence type="ECO:0000259" key="6">
    <source>
        <dbReference type="Pfam" id="PF01494"/>
    </source>
</evidence>
<keyword evidence="5" id="KW-0503">Monooxygenase</keyword>
<dbReference type="Gene3D" id="3.50.50.60">
    <property type="entry name" value="FAD/NAD(P)-binding domain"/>
    <property type="match status" value="1"/>
</dbReference>
<keyword evidence="3" id="KW-0274">FAD</keyword>
<gene>
    <name evidence="7" type="ORF">FRX48_02718</name>
</gene>
<name>A0A5M8PW75_9LECA</name>
<sequence length="467" mass="51456">MAVLGEAHQIHLQVPSYPTRSLNFLSSVRCTNPAPSMAEGSCNAETGKAALVHLKILVVGAGIGGLAAGIALARRGHNVTIFEQAPQMGEVGAGIQMPSNTNRLLLRWGLGPFLGDKVVEPEGMSFRRWKDGSLIGYTKLVPDFQENFEAPYYVVHRAHLHDSMRRLAVELGVEIRTACRVMSYDTETPSLTLQDGISFTGDLIIAADGINSSARRVILGVDTPPLKTGLAAYRATVDVEKIRQDPEIAWIVAKPCLNLWIGEMRHVMTYTIAGGKSFNIVLNHAEDTHPSTWNQDSNIADMREQFGDWDPQLTKIIYMIDRTMKWPLMTGATLGKWTSPSGKLLMLGDAAHAMLPYMSQGAGMAIEDAAGLAEALSKIHSKDELSIAVNVFEAVRVKRSNQMQEASMINSKLWHFPDGPVQEARDEAMRPETEGRHFDESPNQWSDPVTQAWCYGYDAEKEVAKAW</sequence>
<evidence type="ECO:0000256" key="5">
    <source>
        <dbReference type="ARBA" id="ARBA00023033"/>
    </source>
</evidence>
<dbReference type="GO" id="GO:0071949">
    <property type="term" value="F:FAD binding"/>
    <property type="evidence" value="ECO:0007669"/>
    <property type="project" value="InterPro"/>
</dbReference>
<protein>
    <submittedName>
        <fullName evidence="7">FAD NAD(P)-binding domain-containing</fullName>
    </submittedName>
</protein>
<dbReference type="Pfam" id="PF01494">
    <property type="entry name" value="FAD_binding_3"/>
    <property type="match status" value="1"/>
</dbReference>
<dbReference type="PRINTS" id="PR00420">
    <property type="entry name" value="RNGMNOXGNASE"/>
</dbReference>
<evidence type="ECO:0000256" key="4">
    <source>
        <dbReference type="ARBA" id="ARBA00023002"/>
    </source>
</evidence>
<evidence type="ECO:0000256" key="3">
    <source>
        <dbReference type="ARBA" id="ARBA00022827"/>
    </source>
</evidence>
<comment type="caution">
    <text evidence="7">The sequence shown here is derived from an EMBL/GenBank/DDBJ whole genome shotgun (WGS) entry which is preliminary data.</text>
</comment>
<feature type="domain" description="FAD-binding" evidence="6">
    <location>
        <begin position="55"/>
        <end position="379"/>
    </location>
</feature>
<keyword evidence="2" id="KW-0285">Flavoprotein</keyword>
<evidence type="ECO:0000313" key="7">
    <source>
        <dbReference type="EMBL" id="KAA6412975.1"/>
    </source>
</evidence>
<dbReference type="EMBL" id="VXIT01000004">
    <property type="protein sequence ID" value="KAA6412975.1"/>
    <property type="molecule type" value="Genomic_DNA"/>
</dbReference>
<dbReference type="PANTHER" id="PTHR13789:SF306">
    <property type="entry name" value="HYDROXYLASE, PUTATIVE-RELATED"/>
    <property type="match status" value="1"/>
</dbReference>